<organism evidence="8 9">
    <name type="scientific">Lacticaseibacillus sharpeae JCM 1186 = DSM 20505</name>
    <dbReference type="NCBI Taxonomy" id="1291052"/>
    <lineage>
        <taxon>Bacteria</taxon>
        <taxon>Bacillati</taxon>
        <taxon>Bacillota</taxon>
        <taxon>Bacilli</taxon>
        <taxon>Lactobacillales</taxon>
        <taxon>Lactobacillaceae</taxon>
        <taxon>Lacticaseibacillus</taxon>
    </lineage>
</organism>
<evidence type="ECO:0000313" key="8">
    <source>
        <dbReference type="EMBL" id="KRM54922.1"/>
    </source>
</evidence>
<feature type="domain" description="RimM N-terminal" evidence="6">
    <location>
        <begin position="12"/>
        <end position="91"/>
    </location>
</feature>
<evidence type="ECO:0000256" key="4">
    <source>
        <dbReference type="ARBA" id="ARBA00023186"/>
    </source>
</evidence>
<dbReference type="Pfam" id="PF24986">
    <property type="entry name" value="PRC_RimM"/>
    <property type="match status" value="1"/>
</dbReference>
<dbReference type="EMBL" id="AYYO01000041">
    <property type="protein sequence ID" value="KRM54922.1"/>
    <property type="molecule type" value="Genomic_DNA"/>
</dbReference>
<comment type="similarity">
    <text evidence="5">Belongs to the RimM family.</text>
</comment>
<dbReference type="PATRIC" id="fig|1291052.5.peg.1945"/>
<dbReference type="InterPro" id="IPR056792">
    <property type="entry name" value="PRC_RimM"/>
</dbReference>
<sequence>MEDTKLPEYYPVGKIVNTHGIRGEVRVMANTDFPDERFKKGAKLFVLSQPAKAVTVSSKRKHKDFTLLTFEGYGDINEVLPFKGMELAVDAATLETAPLKQDEFYYKDIIGMDIKTEDGTLVGQVKEIMELGPNDVWVVKRTGKHDLLLPFIKSVVLTVDVNAKTATVDIPEGLDPDED</sequence>
<gene>
    <name evidence="5" type="primary">rimM</name>
    <name evidence="8" type="ORF">FC18_GL001885</name>
</gene>
<evidence type="ECO:0000256" key="5">
    <source>
        <dbReference type="HAMAP-Rule" id="MF_00014"/>
    </source>
</evidence>
<keyword evidence="9" id="KW-1185">Reference proteome</keyword>
<feature type="domain" description="Ribosome maturation factor RimM PRC barrel" evidence="7">
    <location>
        <begin position="107"/>
        <end position="174"/>
    </location>
</feature>
<dbReference type="SUPFAM" id="SSF50346">
    <property type="entry name" value="PRC-barrel domain"/>
    <property type="match status" value="1"/>
</dbReference>
<dbReference type="InterPro" id="IPR009000">
    <property type="entry name" value="Transl_B-barrel_sf"/>
</dbReference>
<dbReference type="InterPro" id="IPR002676">
    <property type="entry name" value="RimM_N"/>
</dbReference>
<comment type="function">
    <text evidence="5">An accessory protein needed during the final step in the assembly of 30S ribosomal subunit, possibly for assembly of the head region. Essential for efficient processing of 16S rRNA. May be needed both before and after RbfA during the maturation of 16S rRNA. It has affinity for free ribosomal 30S subunits but not for 70S ribosomes.</text>
</comment>
<comment type="subunit">
    <text evidence="5">Binds ribosomal protein uS19.</text>
</comment>
<dbReference type="Proteomes" id="UP000051679">
    <property type="component" value="Unassembled WGS sequence"/>
</dbReference>
<dbReference type="Pfam" id="PF01782">
    <property type="entry name" value="RimM"/>
    <property type="match status" value="1"/>
</dbReference>
<dbReference type="HAMAP" id="MF_00014">
    <property type="entry name" value="Ribosome_mat_RimM"/>
    <property type="match status" value="1"/>
</dbReference>
<dbReference type="AlphaFoldDB" id="A0A0R1ZKL2"/>
<dbReference type="GO" id="GO:0043022">
    <property type="term" value="F:ribosome binding"/>
    <property type="evidence" value="ECO:0007669"/>
    <property type="project" value="InterPro"/>
</dbReference>
<reference evidence="8 9" key="1">
    <citation type="journal article" date="2015" name="Genome Announc.">
        <title>Expanding the biotechnology potential of lactobacilli through comparative genomics of 213 strains and associated genera.</title>
        <authorList>
            <person name="Sun Z."/>
            <person name="Harris H.M."/>
            <person name="McCann A."/>
            <person name="Guo C."/>
            <person name="Argimon S."/>
            <person name="Zhang W."/>
            <person name="Yang X."/>
            <person name="Jeffery I.B."/>
            <person name="Cooney J.C."/>
            <person name="Kagawa T.F."/>
            <person name="Liu W."/>
            <person name="Song Y."/>
            <person name="Salvetti E."/>
            <person name="Wrobel A."/>
            <person name="Rasinkangas P."/>
            <person name="Parkhill J."/>
            <person name="Rea M.C."/>
            <person name="O'Sullivan O."/>
            <person name="Ritari J."/>
            <person name="Douillard F.P."/>
            <person name="Paul Ross R."/>
            <person name="Yang R."/>
            <person name="Briner A.E."/>
            <person name="Felis G.E."/>
            <person name="de Vos W.M."/>
            <person name="Barrangou R."/>
            <person name="Klaenhammer T.R."/>
            <person name="Caufield P.W."/>
            <person name="Cui Y."/>
            <person name="Zhang H."/>
            <person name="O'Toole P.W."/>
        </authorList>
    </citation>
    <scope>NUCLEOTIDE SEQUENCE [LARGE SCALE GENOMIC DNA]</scope>
    <source>
        <strain evidence="8 9">DSM 20505</strain>
    </source>
</reference>
<evidence type="ECO:0000259" key="7">
    <source>
        <dbReference type="Pfam" id="PF24986"/>
    </source>
</evidence>
<dbReference type="GO" id="GO:0006364">
    <property type="term" value="P:rRNA processing"/>
    <property type="evidence" value="ECO:0007669"/>
    <property type="project" value="UniProtKB-UniRule"/>
</dbReference>
<dbReference type="InterPro" id="IPR011961">
    <property type="entry name" value="RimM"/>
</dbReference>
<comment type="subcellular location">
    <subcellularLocation>
        <location evidence="5">Cytoplasm</location>
    </subcellularLocation>
</comment>
<dbReference type="GO" id="GO:0042274">
    <property type="term" value="P:ribosomal small subunit biogenesis"/>
    <property type="evidence" value="ECO:0007669"/>
    <property type="project" value="UniProtKB-UniRule"/>
</dbReference>
<dbReference type="InterPro" id="IPR036976">
    <property type="entry name" value="RimM_N_sf"/>
</dbReference>
<evidence type="ECO:0000313" key="9">
    <source>
        <dbReference type="Proteomes" id="UP000051679"/>
    </source>
</evidence>
<evidence type="ECO:0000256" key="3">
    <source>
        <dbReference type="ARBA" id="ARBA00022552"/>
    </source>
</evidence>
<proteinExistence type="inferred from homology"/>
<dbReference type="PANTHER" id="PTHR33692">
    <property type="entry name" value="RIBOSOME MATURATION FACTOR RIMM"/>
    <property type="match status" value="1"/>
</dbReference>
<dbReference type="Gene3D" id="2.40.30.60">
    <property type="entry name" value="RimM"/>
    <property type="match status" value="1"/>
</dbReference>
<keyword evidence="3 5" id="KW-0698">rRNA processing</keyword>
<keyword evidence="2 5" id="KW-0690">Ribosome biogenesis</keyword>
<evidence type="ECO:0000256" key="2">
    <source>
        <dbReference type="ARBA" id="ARBA00022517"/>
    </source>
</evidence>
<name>A0A0R1ZKL2_9LACO</name>
<dbReference type="PANTHER" id="PTHR33692:SF1">
    <property type="entry name" value="RIBOSOME MATURATION FACTOR RIMM"/>
    <property type="match status" value="1"/>
</dbReference>
<dbReference type="STRING" id="1291052.FC18_GL001885"/>
<accession>A0A0R1ZKL2</accession>
<dbReference type="GO" id="GO:0005737">
    <property type="term" value="C:cytoplasm"/>
    <property type="evidence" value="ECO:0007669"/>
    <property type="project" value="UniProtKB-SubCell"/>
</dbReference>
<dbReference type="InterPro" id="IPR011033">
    <property type="entry name" value="PRC_barrel-like_sf"/>
</dbReference>
<evidence type="ECO:0000256" key="1">
    <source>
        <dbReference type="ARBA" id="ARBA00022490"/>
    </source>
</evidence>
<dbReference type="SUPFAM" id="SSF50447">
    <property type="entry name" value="Translation proteins"/>
    <property type="match status" value="1"/>
</dbReference>
<dbReference type="NCBIfam" id="TIGR02273">
    <property type="entry name" value="16S_RimM"/>
    <property type="match status" value="1"/>
</dbReference>
<comment type="caution">
    <text evidence="8">The sequence shown here is derived from an EMBL/GenBank/DDBJ whole genome shotgun (WGS) entry which is preliminary data.</text>
</comment>
<protein>
    <recommendedName>
        <fullName evidence="5">Ribosome maturation factor RimM</fullName>
    </recommendedName>
</protein>
<dbReference type="GO" id="GO:0005840">
    <property type="term" value="C:ribosome"/>
    <property type="evidence" value="ECO:0007669"/>
    <property type="project" value="InterPro"/>
</dbReference>
<keyword evidence="4 5" id="KW-0143">Chaperone</keyword>
<keyword evidence="1 5" id="KW-0963">Cytoplasm</keyword>
<dbReference type="Gene3D" id="2.30.30.240">
    <property type="entry name" value="PRC-barrel domain"/>
    <property type="match status" value="1"/>
</dbReference>
<comment type="domain">
    <text evidence="5">The PRC barrel domain binds ribosomal protein uS19.</text>
</comment>
<evidence type="ECO:0000259" key="6">
    <source>
        <dbReference type="Pfam" id="PF01782"/>
    </source>
</evidence>